<dbReference type="EMBL" id="AP022606">
    <property type="protein sequence ID" value="BBZ14489.1"/>
    <property type="molecule type" value="Genomic_DNA"/>
</dbReference>
<dbReference type="EMBL" id="MVHM01000001">
    <property type="protein sequence ID" value="ORA40638.1"/>
    <property type="molecule type" value="Genomic_DNA"/>
</dbReference>
<keyword evidence="5" id="KW-1185">Reference proteome</keyword>
<name>A0A7I7WA19_9MYCO</name>
<reference evidence="3 4" key="1">
    <citation type="submission" date="2016-12" db="EMBL/GenBank/DDBJ databases">
        <title>The new phylogeny of genus Mycobacterium.</title>
        <authorList>
            <person name="Tortoli E."/>
            <person name="Trovato A."/>
            <person name="Cirillo D.M."/>
        </authorList>
    </citation>
    <scope>NUCLEOTIDE SEQUENCE [LARGE SCALE GENOMIC DNA]</scope>
    <source>
        <strain evidence="3 4">DSM 44624</strain>
    </source>
</reference>
<evidence type="ECO:0000313" key="5">
    <source>
        <dbReference type="Proteomes" id="UP000467379"/>
    </source>
</evidence>
<dbReference type="AlphaFoldDB" id="A0A7I7WA19"/>
<sequence length="147" mass="15402">MTTSNAYALRRPRPVVALVAALGLLAAVLGCWLLRFDRAASDTPSPAPTSVAAAHHTSIDRGSSPTYHGAVMDDDHPIAPSQTSVKSAGLHRDRPPTSLRVVPSLQESPSAVPVASPGRGFSVGYIRAPGAVLAGQERLTQFCIARR</sequence>
<protein>
    <recommendedName>
        <fullName evidence="6">Lipoprotein LpqS</fullName>
    </recommendedName>
</protein>
<dbReference type="OrthoDB" id="4751740at2"/>
<evidence type="ECO:0008006" key="6">
    <source>
        <dbReference type="Google" id="ProtNLM"/>
    </source>
</evidence>
<gene>
    <name evidence="3" type="ORF">BST20_00210</name>
    <name evidence="2" type="ORF">MBRA_46840</name>
</gene>
<dbReference type="Proteomes" id="UP000467379">
    <property type="component" value="Chromosome"/>
</dbReference>
<reference evidence="2 5" key="2">
    <citation type="journal article" date="2019" name="Emerg. Microbes Infect.">
        <title>Comprehensive subspecies identification of 175 nontuberculous mycobacteria species based on 7547 genomic profiles.</title>
        <authorList>
            <person name="Matsumoto Y."/>
            <person name="Kinjo T."/>
            <person name="Motooka D."/>
            <person name="Nabeya D."/>
            <person name="Jung N."/>
            <person name="Uechi K."/>
            <person name="Horii T."/>
            <person name="Iida T."/>
            <person name="Fujita J."/>
            <person name="Nakamura S."/>
        </authorList>
    </citation>
    <scope>NUCLEOTIDE SEQUENCE [LARGE SCALE GENOMIC DNA]</scope>
    <source>
        <strain evidence="2 5">JCM 12687</strain>
    </source>
</reference>
<proteinExistence type="predicted"/>
<dbReference type="Proteomes" id="UP000192441">
    <property type="component" value="Unassembled WGS sequence"/>
</dbReference>
<organism evidence="3 4">
    <name type="scientific">Mycobacterium branderi</name>
    <dbReference type="NCBI Taxonomy" id="43348"/>
    <lineage>
        <taxon>Bacteria</taxon>
        <taxon>Bacillati</taxon>
        <taxon>Actinomycetota</taxon>
        <taxon>Actinomycetes</taxon>
        <taxon>Mycobacteriales</taxon>
        <taxon>Mycobacteriaceae</taxon>
        <taxon>Mycobacterium</taxon>
    </lineage>
</organism>
<feature type="compositionally biased region" description="Low complexity" evidence="1">
    <location>
        <begin position="44"/>
        <end position="56"/>
    </location>
</feature>
<reference evidence="2" key="3">
    <citation type="submission" date="2020-02" db="EMBL/GenBank/DDBJ databases">
        <authorList>
            <person name="Matsumoto Y."/>
            <person name="Motooka D."/>
            <person name="Nakamura S."/>
        </authorList>
    </citation>
    <scope>NUCLEOTIDE SEQUENCE</scope>
    <source>
        <strain evidence="2">JCM 12687</strain>
    </source>
</reference>
<evidence type="ECO:0000313" key="4">
    <source>
        <dbReference type="Proteomes" id="UP000192441"/>
    </source>
</evidence>
<dbReference type="RefSeq" id="WP_083129419.1">
    <property type="nucleotide sequence ID" value="NZ_AP022606.1"/>
</dbReference>
<accession>A0A7I7WA19</accession>
<evidence type="ECO:0000256" key="1">
    <source>
        <dbReference type="SAM" id="MobiDB-lite"/>
    </source>
</evidence>
<evidence type="ECO:0000313" key="3">
    <source>
        <dbReference type="EMBL" id="ORA40638.1"/>
    </source>
</evidence>
<evidence type="ECO:0000313" key="2">
    <source>
        <dbReference type="EMBL" id="BBZ14489.1"/>
    </source>
</evidence>
<feature type="region of interest" description="Disordered" evidence="1">
    <location>
        <begin position="44"/>
        <end position="96"/>
    </location>
</feature>